<evidence type="ECO:0000313" key="3">
    <source>
        <dbReference type="EMBL" id="MBI6871615.1"/>
    </source>
</evidence>
<reference evidence="3" key="1">
    <citation type="submission" date="2020-12" db="EMBL/GenBank/DDBJ databases">
        <title>Clostridium thailandense sp. nov., a novel acetogenic bacterium isolated from peat land soil in Thailand.</title>
        <authorList>
            <person name="Chaikitkaew S."/>
            <person name="Birkeland N.K."/>
        </authorList>
    </citation>
    <scope>NUCLEOTIDE SEQUENCE</scope>
    <source>
        <strain evidence="3">DSM 17425</strain>
    </source>
</reference>
<organism evidence="3 4">
    <name type="scientific">Clostridium aciditolerans</name>
    <dbReference type="NCBI Taxonomy" id="339861"/>
    <lineage>
        <taxon>Bacteria</taxon>
        <taxon>Bacillati</taxon>
        <taxon>Bacillota</taxon>
        <taxon>Clostridia</taxon>
        <taxon>Eubacteriales</taxon>
        <taxon>Clostridiaceae</taxon>
        <taxon>Clostridium</taxon>
    </lineage>
</organism>
<proteinExistence type="predicted"/>
<evidence type="ECO:0008006" key="5">
    <source>
        <dbReference type="Google" id="ProtNLM"/>
    </source>
</evidence>
<dbReference type="RefSeq" id="WP_211141075.1">
    <property type="nucleotide sequence ID" value="NZ_JAEEGB010000004.1"/>
</dbReference>
<dbReference type="Gene3D" id="3.40.50.10690">
    <property type="entry name" value="putative lor/sdh protein like domains"/>
    <property type="match status" value="1"/>
</dbReference>
<accession>A0A934HWG3</accession>
<dbReference type="EMBL" id="JAEEGB010000004">
    <property type="protein sequence ID" value="MBI6871615.1"/>
    <property type="molecule type" value="Genomic_DNA"/>
</dbReference>
<evidence type="ECO:0000259" key="2">
    <source>
        <dbReference type="Pfam" id="PF21571"/>
    </source>
</evidence>
<comment type="caution">
    <text evidence="3">The sequence shown here is derived from an EMBL/GenBank/DDBJ whole genome shotgun (WGS) entry which is preliminary data.</text>
</comment>
<dbReference type="Pfam" id="PF21570">
    <property type="entry name" value="ArgZ-like_C_2nd"/>
    <property type="match status" value="1"/>
</dbReference>
<evidence type="ECO:0000313" key="4">
    <source>
        <dbReference type="Proteomes" id="UP000622687"/>
    </source>
</evidence>
<dbReference type="InterPro" id="IPR048963">
    <property type="entry name" value="ArgZ/ArgE-like_C_2nd"/>
</dbReference>
<gene>
    <name evidence="3" type="ORF">I6U51_02695</name>
</gene>
<dbReference type="AlphaFoldDB" id="A0A934HWG3"/>
<sequence length="361" mass="40708">MSFKLPKYHSPNFEKEPFISAPDVKTERVTLKGVAPDNYHATSIYPEYFKIDGEWILASESRMDCVVVVNENKKLDVKEFRNLNVGDNVVLGRRENAEDGIFVYVDGFIQDTVEEQSFAFRSGRTRESSYSKDYDSLYELLKYEKDNGYILWVLGPAVIFDHDSKNAMSQLIERGYVDAIFAGNALATHDLEGSVLRTALGQDIYTQYSVFNGHYNHIDIINKARRAGSLEKFVENENITDGVVYTCIKNNIPLVLAGSIRDDGPLPPVIANVYDAQNAMRIHCKKATTVICLATQLHTIATGNMTPMYKVENDKIRPVYIYTVDISEFGVNKLRDRGSLEVTSVVTNVQDFLVNIANNLV</sequence>
<feature type="domain" description="Arginine dihydrolase ArgZ/ArgE-like C-terminal second subdomain" evidence="1">
    <location>
        <begin position="139"/>
        <end position="354"/>
    </location>
</feature>
<name>A0A934HWG3_9CLOT</name>
<evidence type="ECO:0000259" key="1">
    <source>
        <dbReference type="Pfam" id="PF21570"/>
    </source>
</evidence>
<dbReference type="Pfam" id="PF21571">
    <property type="entry name" value="ArgZ-like_C_1st"/>
    <property type="match status" value="1"/>
</dbReference>
<protein>
    <recommendedName>
        <fullName evidence="5">TIGR00300 family protein</fullName>
    </recommendedName>
</protein>
<feature type="domain" description="Arginine dihydrolase ArgZ/ArgE-like C-terminal first subdomain" evidence="2">
    <location>
        <begin position="49"/>
        <end position="94"/>
    </location>
</feature>
<dbReference type="Proteomes" id="UP000622687">
    <property type="component" value="Unassembled WGS sequence"/>
</dbReference>
<dbReference type="Gene3D" id="2.40.420.10">
    <property type="entry name" value="conserved putative lor/sdh protein from methanococcus maripaludis s2 domain"/>
    <property type="match status" value="1"/>
</dbReference>
<dbReference type="InterPro" id="IPR048964">
    <property type="entry name" value="ArgZ/ArgE-like_C_1st"/>
</dbReference>
<keyword evidence="4" id="KW-1185">Reference proteome</keyword>